<name>A0A561P0Z5_9BACT</name>
<sequence>MLIPGTEMHIVTFIFTAVECILLLFQLTFFLLRPRDPSRKRYLILLLSLICYNVAGGLFPDPNIRIPVTIQNIIAYGCGFLMASYFPFYLYKAQGLKKLRFHAIYGIFLFLLLPYFAFFVIAYSITQNLQWAKDYGLIIPFIYTISLVWAITKSVWVKYKETPAGSELSEILGVYAAVIPWASLPVVIYFDLGQATEATVTNVGFLVVTVLYIRKMIMEQREEYFQLQLLNNSLADKVKERTQQLEMANEQRTNTFVNLVHETKTPLTLINNIVEEFFGQHSEKEELTIARNNIGKLIQNVNNLFDLERFQKGFDRYDHDKITNFTQLVGDHLSFFSEWCSSRDITIEGQLQHDVYLKADPVALQGVINNLIQNAVKFTGTGGAIKVILKAEGSKVFFEVSDTGIGIAAGQQDKIFEPYYQIGRKGNNEGIGLGLPIVKKTILGLDGSICVESPVSGQSSGTKFTVCLHSYILADNEQAEKHIFKPVYNLDTVKLPDTLPYNNTKQTVLLVEDNITMTDYLRKKLIGKYNVLWAGNGAEALEKLRTYTVLPDLIVSDVMMEQLDGLKFTEIIGKSSEYAHIPVLLISAKNSNNDKARALRAGAVEFMSKPFRSEELMLKVDSIIKKSVNLKRMLVDNALKGLGRPSDNHTEDLLSRIEKNFKSYNLTIREIEIAKAICEGRTHKEIAELLYISTLTVKKHAQNIYDKLSVKNKLQLIKKLQG</sequence>
<feature type="domain" description="HTH luxR-type" evidence="7">
    <location>
        <begin position="659"/>
        <end position="722"/>
    </location>
</feature>
<dbReference type="EC" id="2.7.13.3" evidence="2"/>
<dbReference type="Gene3D" id="1.10.10.10">
    <property type="entry name" value="Winged helix-like DNA-binding domain superfamily/Winged helix DNA-binding domain"/>
    <property type="match status" value="1"/>
</dbReference>
<keyword evidence="4" id="KW-0238">DNA-binding</keyword>
<dbReference type="PRINTS" id="PR00038">
    <property type="entry name" value="HTHLUXR"/>
</dbReference>
<dbReference type="InterPro" id="IPR003594">
    <property type="entry name" value="HATPase_dom"/>
</dbReference>
<dbReference type="OrthoDB" id="9797097at2"/>
<accession>A0A561P0Z5</accession>
<dbReference type="InterPro" id="IPR036097">
    <property type="entry name" value="HisK_dim/P_sf"/>
</dbReference>
<evidence type="ECO:0000313" key="11">
    <source>
        <dbReference type="Proteomes" id="UP000320811"/>
    </source>
</evidence>
<dbReference type="InterPro" id="IPR005467">
    <property type="entry name" value="His_kinase_dom"/>
</dbReference>
<dbReference type="PROSITE" id="PS50109">
    <property type="entry name" value="HIS_KIN"/>
    <property type="match status" value="1"/>
</dbReference>
<gene>
    <name evidence="10" type="ORF">FHW36_11838</name>
</gene>
<dbReference type="Gene3D" id="3.30.565.10">
    <property type="entry name" value="Histidine kinase-like ATPase, C-terminal domain"/>
    <property type="match status" value="1"/>
</dbReference>
<feature type="domain" description="Response regulatory" evidence="9">
    <location>
        <begin position="507"/>
        <end position="624"/>
    </location>
</feature>
<dbReference type="InterPro" id="IPR036388">
    <property type="entry name" value="WH-like_DNA-bd_sf"/>
</dbReference>
<feature type="transmembrane region" description="Helical" evidence="6">
    <location>
        <begin position="43"/>
        <end position="61"/>
    </location>
</feature>
<evidence type="ECO:0000256" key="3">
    <source>
        <dbReference type="ARBA" id="ARBA00022553"/>
    </source>
</evidence>
<keyword evidence="3 5" id="KW-0597">Phosphoprotein</keyword>
<dbReference type="GO" id="GO:0000155">
    <property type="term" value="F:phosphorelay sensor kinase activity"/>
    <property type="evidence" value="ECO:0007669"/>
    <property type="project" value="InterPro"/>
</dbReference>
<dbReference type="PROSITE" id="PS50043">
    <property type="entry name" value="HTH_LUXR_2"/>
    <property type="match status" value="1"/>
</dbReference>
<comment type="catalytic activity">
    <reaction evidence="1">
        <text>ATP + protein L-histidine = ADP + protein N-phospho-L-histidine.</text>
        <dbReference type="EC" id="2.7.13.3"/>
    </reaction>
</comment>
<dbReference type="PANTHER" id="PTHR43547:SF2">
    <property type="entry name" value="HYBRID SIGNAL TRANSDUCTION HISTIDINE KINASE C"/>
    <property type="match status" value="1"/>
</dbReference>
<dbReference type="InterPro" id="IPR036890">
    <property type="entry name" value="HATPase_C_sf"/>
</dbReference>
<dbReference type="CDD" id="cd00082">
    <property type="entry name" value="HisKA"/>
    <property type="match status" value="1"/>
</dbReference>
<feature type="transmembrane region" description="Helical" evidence="6">
    <location>
        <begin position="168"/>
        <end position="189"/>
    </location>
</feature>
<evidence type="ECO:0000259" key="7">
    <source>
        <dbReference type="PROSITE" id="PS50043"/>
    </source>
</evidence>
<evidence type="ECO:0000256" key="1">
    <source>
        <dbReference type="ARBA" id="ARBA00000085"/>
    </source>
</evidence>
<evidence type="ECO:0000313" key="10">
    <source>
        <dbReference type="EMBL" id="TWF31744.1"/>
    </source>
</evidence>
<dbReference type="SMART" id="SM00448">
    <property type="entry name" value="REC"/>
    <property type="match status" value="1"/>
</dbReference>
<keyword evidence="6" id="KW-0812">Transmembrane</keyword>
<feature type="modified residue" description="4-aspartylphosphate" evidence="5">
    <location>
        <position position="557"/>
    </location>
</feature>
<evidence type="ECO:0000259" key="9">
    <source>
        <dbReference type="PROSITE" id="PS50110"/>
    </source>
</evidence>
<proteinExistence type="predicted"/>
<protein>
    <recommendedName>
        <fullName evidence="2">histidine kinase</fullName>
        <ecNumber evidence="2">2.7.13.3</ecNumber>
    </recommendedName>
</protein>
<dbReference type="Pfam" id="PF00196">
    <property type="entry name" value="GerE"/>
    <property type="match status" value="1"/>
</dbReference>
<dbReference type="InterPro" id="IPR004358">
    <property type="entry name" value="Sig_transdc_His_kin-like_C"/>
</dbReference>
<dbReference type="SUPFAM" id="SSF46894">
    <property type="entry name" value="C-terminal effector domain of the bipartite response regulators"/>
    <property type="match status" value="1"/>
</dbReference>
<feature type="transmembrane region" description="Helical" evidence="6">
    <location>
        <begin position="103"/>
        <end position="125"/>
    </location>
</feature>
<dbReference type="GO" id="GO:0003677">
    <property type="term" value="F:DNA binding"/>
    <property type="evidence" value="ECO:0007669"/>
    <property type="project" value="UniProtKB-KW"/>
</dbReference>
<dbReference type="InterPro" id="IPR011006">
    <property type="entry name" value="CheY-like_superfamily"/>
</dbReference>
<evidence type="ECO:0000256" key="5">
    <source>
        <dbReference type="PROSITE-ProRule" id="PRU00169"/>
    </source>
</evidence>
<evidence type="ECO:0000259" key="8">
    <source>
        <dbReference type="PROSITE" id="PS50109"/>
    </source>
</evidence>
<dbReference type="EMBL" id="VIWO01000018">
    <property type="protein sequence ID" value="TWF31744.1"/>
    <property type="molecule type" value="Genomic_DNA"/>
</dbReference>
<dbReference type="SUPFAM" id="SSF55874">
    <property type="entry name" value="ATPase domain of HSP90 chaperone/DNA topoisomerase II/histidine kinase"/>
    <property type="match status" value="1"/>
</dbReference>
<dbReference type="PROSITE" id="PS50110">
    <property type="entry name" value="RESPONSE_REGULATORY"/>
    <property type="match status" value="1"/>
</dbReference>
<evidence type="ECO:0000256" key="4">
    <source>
        <dbReference type="ARBA" id="ARBA00023125"/>
    </source>
</evidence>
<dbReference type="InterPro" id="IPR001789">
    <property type="entry name" value="Sig_transdc_resp-reg_receiver"/>
</dbReference>
<reference evidence="10 11" key="1">
    <citation type="submission" date="2019-06" db="EMBL/GenBank/DDBJ databases">
        <title>Sorghum-associated microbial communities from plants grown in Nebraska, USA.</title>
        <authorList>
            <person name="Schachtman D."/>
        </authorList>
    </citation>
    <scope>NUCLEOTIDE SEQUENCE [LARGE SCALE GENOMIC DNA]</scope>
    <source>
        <strain evidence="10 11">1209</strain>
    </source>
</reference>
<keyword evidence="10" id="KW-0418">Kinase</keyword>
<dbReference type="InterPro" id="IPR003661">
    <property type="entry name" value="HisK_dim/P_dom"/>
</dbReference>
<dbReference type="PRINTS" id="PR00344">
    <property type="entry name" value="BCTRLSENSOR"/>
</dbReference>
<dbReference type="GO" id="GO:0006355">
    <property type="term" value="P:regulation of DNA-templated transcription"/>
    <property type="evidence" value="ECO:0007669"/>
    <property type="project" value="InterPro"/>
</dbReference>
<feature type="domain" description="Histidine kinase" evidence="8">
    <location>
        <begin position="258"/>
        <end position="472"/>
    </location>
</feature>
<dbReference type="PANTHER" id="PTHR43547">
    <property type="entry name" value="TWO-COMPONENT HISTIDINE KINASE"/>
    <property type="match status" value="1"/>
</dbReference>
<evidence type="ECO:0000256" key="6">
    <source>
        <dbReference type="SAM" id="Phobius"/>
    </source>
</evidence>
<evidence type="ECO:0000256" key="2">
    <source>
        <dbReference type="ARBA" id="ARBA00012438"/>
    </source>
</evidence>
<dbReference type="SUPFAM" id="SSF52172">
    <property type="entry name" value="CheY-like"/>
    <property type="match status" value="1"/>
</dbReference>
<keyword evidence="6" id="KW-1133">Transmembrane helix</keyword>
<feature type="transmembrane region" description="Helical" evidence="6">
    <location>
        <begin position="12"/>
        <end position="31"/>
    </location>
</feature>
<dbReference type="InterPro" id="IPR016032">
    <property type="entry name" value="Sig_transdc_resp-reg_C-effctor"/>
</dbReference>
<dbReference type="Pfam" id="PF00072">
    <property type="entry name" value="Response_reg"/>
    <property type="match status" value="1"/>
</dbReference>
<feature type="transmembrane region" description="Helical" evidence="6">
    <location>
        <begin position="137"/>
        <end position="156"/>
    </location>
</feature>
<dbReference type="InterPro" id="IPR000792">
    <property type="entry name" value="Tscrpt_reg_LuxR_C"/>
</dbReference>
<dbReference type="AlphaFoldDB" id="A0A561P0Z5"/>
<dbReference type="CDD" id="cd00075">
    <property type="entry name" value="HATPase"/>
    <property type="match status" value="1"/>
</dbReference>
<dbReference type="Gene3D" id="3.40.50.2300">
    <property type="match status" value="1"/>
</dbReference>
<comment type="caution">
    <text evidence="10">The sequence shown here is derived from an EMBL/GenBank/DDBJ whole genome shotgun (WGS) entry which is preliminary data.</text>
</comment>
<dbReference type="SMART" id="SM00421">
    <property type="entry name" value="HTH_LUXR"/>
    <property type="match status" value="1"/>
</dbReference>
<keyword evidence="11" id="KW-1185">Reference proteome</keyword>
<dbReference type="CDD" id="cd06170">
    <property type="entry name" value="LuxR_C_like"/>
    <property type="match status" value="1"/>
</dbReference>
<dbReference type="Pfam" id="PF02518">
    <property type="entry name" value="HATPase_c"/>
    <property type="match status" value="1"/>
</dbReference>
<keyword evidence="10" id="KW-0808">Transferase</keyword>
<organism evidence="10 11">
    <name type="scientific">Chitinophaga polysaccharea</name>
    <dbReference type="NCBI Taxonomy" id="1293035"/>
    <lineage>
        <taxon>Bacteria</taxon>
        <taxon>Pseudomonadati</taxon>
        <taxon>Bacteroidota</taxon>
        <taxon>Chitinophagia</taxon>
        <taxon>Chitinophagales</taxon>
        <taxon>Chitinophagaceae</taxon>
        <taxon>Chitinophaga</taxon>
    </lineage>
</organism>
<dbReference type="Gene3D" id="1.10.287.130">
    <property type="match status" value="1"/>
</dbReference>
<dbReference type="Proteomes" id="UP000320811">
    <property type="component" value="Unassembled WGS sequence"/>
</dbReference>
<dbReference type="SMART" id="SM00387">
    <property type="entry name" value="HATPase_c"/>
    <property type="match status" value="1"/>
</dbReference>
<feature type="transmembrane region" description="Helical" evidence="6">
    <location>
        <begin position="73"/>
        <end position="91"/>
    </location>
</feature>
<keyword evidence="6" id="KW-0472">Membrane</keyword>
<dbReference type="SUPFAM" id="SSF47384">
    <property type="entry name" value="Homodimeric domain of signal transducing histidine kinase"/>
    <property type="match status" value="1"/>
</dbReference>